<dbReference type="InterPro" id="IPR028082">
    <property type="entry name" value="Peripla_BP_I"/>
</dbReference>
<dbReference type="SUPFAM" id="SSF53822">
    <property type="entry name" value="Periplasmic binding protein-like I"/>
    <property type="match status" value="1"/>
</dbReference>
<organism evidence="3 4">
    <name type="scientific">Marinomonas sargassi</name>
    <dbReference type="NCBI Taxonomy" id="2984494"/>
    <lineage>
        <taxon>Bacteria</taxon>
        <taxon>Pseudomonadati</taxon>
        <taxon>Pseudomonadota</taxon>
        <taxon>Gammaproteobacteria</taxon>
        <taxon>Oceanospirillales</taxon>
        <taxon>Oceanospirillaceae</taxon>
        <taxon>Marinomonas</taxon>
    </lineage>
</organism>
<keyword evidence="2" id="KW-0732">Signal</keyword>
<dbReference type="RefSeq" id="WP_263530421.1">
    <property type="nucleotide sequence ID" value="NZ_JAOVZB010000004.1"/>
</dbReference>
<name>A0ABT2YT38_9GAMM</name>
<dbReference type="PROSITE" id="PS51257">
    <property type="entry name" value="PROKAR_LIPOPROTEIN"/>
    <property type="match status" value="1"/>
</dbReference>
<feature type="chain" id="PRO_5045367395" evidence="2">
    <location>
        <begin position="27"/>
        <end position="617"/>
    </location>
</feature>
<proteinExistence type="predicted"/>
<keyword evidence="4" id="KW-1185">Reference proteome</keyword>
<dbReference type="EMBL" id="JAOVZB010000004">
    <property type="protein sequence ID" value="MCV2403038.1"/>
    <property type="molecule type" value="Genomic_DNA"/>
</dbReference>
<reference evidence="3 4" key="1">
    <citation type="submission" date="2022-10" db="EMBL/GenBank/DDBJ databases">
        <title>Marinomonas transparenta sp. nov. and Marinomonas sargassi sp. nov., isolated from marine alga (Sargassum natans (L.) Gaillon).</title>
        <authorList>
            <person name="Wang Y."/>
        </authorList>
    </citation>
    <scope>NUCLEOTIDE SEQUENCE [LARGE SCALE GENOMIC DNA]</scope>
    <source>
        <strain evidence="3 4">C2222</strain>
    </source>
</reference>
<gene>
    <name evidence="3" type="ORF">OFY17_09130</name>
</gene>
<dbReference type="CDD" id="cd06339">
    <property type="entry name" value="PBP1_YraM_LppC_lipoprotein-like"/>
    <property type="match status" value="1"/>
</dbReference>
<evidence type="ECO:0000313" key="4">
    <source>
        <dbReference type="Proteomes" id="UP001209713"/>
    </source>
</evidence>
<keyword evidence="1" id="KW-0472">Membrane</keyword>
<dbReference type="PANTHER" id="PTHR38038:SF1">
    <property type="entry name" value="PENICILLIN-BINDING PROTEIN ACTIVATOR LPOA"/>
    <property type="match status" value="1"/>
</dbReference>
<protein>
    <submittedName>
        <fullName evidence="3">Penicillin-binding protein activator</fullName>
    </submittedName>
</protein>
<dbReference type="PANTHER" id="PTHR38038">
    <property type="entry name" value="PENICILLIN-BINDING PROTEIN ACTIVATOR LPOA"/>
    <property type="match status" value="1"/>
</dbReference>
<dbReference type="Gene3D" id="3.40.50.2300">
    <property type="match status" value="2"/>
</dbReference>
<feature type="signal peptide" evidence="2">
    <location>
        <begin position="1"/>
        <end position="26"/>
    </location>
</feature>
<accession>A0ABT2YT38</accession>
<dbReference type="InterPro" id="IPR007443">
    <property type="entry name" value="LpoA"/>
</dbReference>
<evidence type="ECO:0000313" key="3">
    <source>
        <dbReference type="EMBL" id="MCV2403038.1"/>
    </source>
</evidence>
<evidence type="ECO:0000256" key="1">
    <source>
        <dbReference type="ARBA" id="ARBA00023136"/>
    </source>
</evidence>
<comment type="caution">
    <text evidence="3">The sequence shown here is derived from an EMBL/GenBank/DDBJ whole genome shotgun (WGS) entry which is preliminary data.</text>
</comment>
<sequence length="617" mass="69373">MSLLNYRIIPLSLCCLLLSACNSVNFQPATTTNTQVVLDDTPQETELPESIYHPLKKSATPIEVTAGYQLARNLFAQGDYQQTIDRLELNVLNIDSPLQFDGYLLAALASSELSNTPQAFQFLRQAEALSSAAHPDHQNELKDTAASIYENTHNWISAVRMRLDLSYNLPLDEQAFNEEKLWLDIQNLNQNEVSVLYLLEEPTLNGWLQISDILRDQTLSTDQQLNAFNEWQLDNPFHPASQTPPKDFHILSTIEEMAPEKIVLMLPMSGKLEQASQAIVSGFLVSYYNQKNSRPEVLIVDIDQFDNVEDALSAANEKQPDIIIGPLQKSNVATISRQNLTTPVIALNQLDQLSPNNRLFHLSLNADDEIRELINFSKKEGATTAAILSTQDTWAQKQGDDFYKMALEANIQVVSRLDYADTPKGRQGAVQKLLLIDKSLKRKASIERWTGEQVEGIARSRTDLDYVYYVGRLGDAKQIRPLLDFYFADDIPMLATSSLNDSTPEKSSNSSDFERILFTEAPALSSNDNALFTLRKTTKSNILRRLQALGADAYLLANKHKLFTLLPSTKISANTGIITLGDDGTFHKRPEVMTYRKGNLVYADSEQFFPQEESRKE</sequence>
<evidence type="ECO:0000256" key="2">
    <source>
        <dbReference type="SAM" id="SignalP"/>
    </source>
</evidence>
<dbReference type="Gene3D" id="1.25.40.650">
    <property type="match status" value="1"/>
</dbReference>
<dbReference type="Proteomes" id="UP001209713">
    <property type="component" value="Unassembled WGS sequence"/>
</dbReference>
<dbReference type="Pfam" id="PF04348">
    <property type="entry name" value="LppC"/>
    <property type="match status" value="1"/>
</dbReference>